<accession>A0A392PBR1</accession>
<dbReference type="AlphaFoldDB" id="A0A392PBR1"/>
<evidence type="ECO:0000313" key="3">
    <source>
        <dbReference type="Proteomes" id="UP000265520"/>
    </source>
</evidence>
<dbReference type="InterPro" id="IPR012337">
    <property type="entry name" value="RNaseH-like_sf"/>
</dbReference>
<dbReference type="GO" id="GO:0015074">
    <property type="term" value="P:DNA integration"/>
    <property type="evidence" value="ECO:0007669"/>
    <property type="project" value="InterPro"/>
</dbReference>
<dbReference type="SUPFAM" id="SSF53098">
    <property type="entry name" value="Ribonuclease H-like"/>
    <property type="match status" value="1"/>
</dbReference>
<dbReference type="Gene3D" id="3.30.420.10">
    <property type="entry name" value="Ribonuclease H-like superfamily/Ribonuclease H"/>
    <property type="match status" value="1"/>
</dbReference>
<sequence>MQKLVNDFNIKHHFTFVEHPQTNGQVEAANRVILKGLERRLDDTKGNWADELHHVIWAWRNTFQTHLRYVGSSRRHTPSNKGQLTIYQKRARFPGRNKKLRLPHRSSLLRRPDIGEKDARDGKLVCNWEGPY</sequence>
<feature type="non-terminal residue" evidence="2">
    <location>
        <position position="132"/>
    </location>
</feature>
<dbReference type="GO" id="GO:0003676">
    <property type="term" value="F:nucleic acid binding"/>
    <property type="evidence" value="ECO:0007669"/>
    <property type="project" value="InterPro"/>
</dbReference>
<dbReference type="InterPro" id="IPR036397">
    <property type="entry name" value="RNaseH_sf"/>
</dbReference>
<dbReference type="PANTHER" id="PTHR48475">
    <property type="entry name" value="RIBONUCLEASE H"/>
    <property type="match status" value="1"/>
</dbReference>
<proteinExistence type="predicted"/>
<keyword evidence="3" id="KW-1185">Reference proteome</keyword>
<comment type="caution">
    <text evidence="2">The sequence shown here is derived from an EMBL/GenBank/DDBJ whole genome shotgun (WGS) entry which is preliminary data.</text>
</comment>
<dbReference type="PROSITE" id="PS50994">
    <property type="entry name" value="INTEGRASE"/>
    <property type="match status" value="1"/>
</dbReference>
<dbReference type="PANTHER" id="PTHR48475:SF2">
    <property type="entry name" value="RIBONUCLEASE H"/>
    <property type="match status" value="1"/>
</dbReference>
<protein>
    <submittedName>
        <fullName evidence="2">Gypsy retrotransposon integrase-like protein</fullName>
    </submittedName>
</protein>
<dbReference type="Proteomes" id="UP000265520">
    <property type="component" value="Unassembled WGS sequence"/>
</dbReference>
<dbReference type="EMBL" id="LXQA010068589">
    <property type="protein sequence ID" value="MCI08315.1"/>
    <property type="molecule type" value="Genomic_DNA"/>
</dbReference>
<feature type="domain" description="Integrase catalytic" evidence="1">
    <location>
        <begin position="1"/>
        <end position="86"/>
    </location>
</feature>
<reference evidence="2 3" key="1">
    <citation type="journal article" date="2018" name="Front. Plant Sci.">
        <title>Red Clover (Trifolium pratense) and Zigzag Clover (T. medium) - A Picture of Genomic Similarities and Differences.</title>
        <authorList>
            <person name="Dluhosova J."/>
            <person name="Istvanek J."/>
            <person name="Nedelnik J."/>
            <person name="Repkova J."/>
        </authorList>
    </citation>
    <scope>NUCLEOTIDE SEQUENCE [LARGE SCALE GENOMIC DNA]</scope>
    <source>
        <strain evidence="3">cv. 10/8</strain>
        <tissue evidence="2">Leaf</tissue>
    </source>
</reference>
<organism evidence="2 3">
    <name type="scientific">Trifolium medium</name>
    <dbReference type="NCBI Taxonomy" id="97028"/>
    <lineage>
        <taxon>Eukaryota</taxon>
        <taxon>Viridiplantae</taxon>
        <taxon>Streptophyta</taxon>
        <taxon>Embryophyta</taxon>
        <taxon>Tracheophyta</taxon>
        <taxon>Spermatophyta</taxon>
        <taxon>Magnoliopsida</taxon>
        <taxon>eudicotyledons</taxon>
        <taxon>Gunneridae</taxon>
        <taxon>Pentapetalae</taxon>
        <taxon>rosids</taxon>
        <taxon>fabids</taxon>
        <taxon>Fabales</taxon>
        <taxon>Fabaceae</taxon>
        <taxon>Papilionoideae</taxon>
        <taxon>50 kb inversion clade</taxon>
        <taxon>NPAAA clade</taxon>
        <taxon>Hologalegina</taxon>
        <taxon>IRL clade</taxon>
        <taxon>Trifolieae</taxon>
        <taxon>Trifolium</taxon>
    </lineage>
</organism>
<evidence type="ECO:0000313" key="2">
    <source>
        <dbReference type="EMBL" id="MCI08315.1"/>
    </source>
</evidence>
<dbReference type="InterPro" id="IPR001584">
    <property type="entry name" value="Integrase_cat-core"/>
</dbReference>
<evidence type="ECO:0000259" key="1">
    <source>
        <dbReference type="PROSITE" id="PS50994"/>
    </source>
</evidence>
<name>A0A392PBR1_9FABA</name>